<dbReference type="PANTHER" id="PTHR42085">
    <property type="entry name" value="F-BOX DOMAIN-CONTAINING PROTEIN"/>
    <property type="match status" value="1"/>
</dbReference>
<comment type="caution">
    <text evidence="2">The sequence shown here is derived from an EMBL/GenBank/DDBJ whole genome shotgun (WGS) entry which is preliminary data.</text>
</comment>
<protein>
    <submittedName>
        <fullName evidence="2">Uncharacterized protein</fullName>
    </submittedName>
</protein>
<reference evidence="2" key="2">
    <citation type="submission" date="2023-06" db="EMBL/GenBank/DDBJ databases">
        <authorList>
            <consortium name="Lawrence Berkeley National Laboratory"/>
            <person name="Haridas S."/>
            <person name="Hensen N."/>
            <person name="Bonometti L."/>
            <person name="Westerberg I."/>
            <person name="Brannstrom I.O."/>
            <person name="Guillou S."/>
            <person name="Cros-Aarteil S."/>
            <person name="Calhoun S."/>
            <person name="Kuo A."/>
            <person name="Mondo S."/>
            <person name="Pangilinan J."/>
            <person name="Riley R."/>
            <person name="Labutti K."/>
            <person name="Andreopoulos B."/>
            <person name="Lipzen A."/>
            <person name="Chen C."/>
            <person name="Yanf M."/>
            <person name="Daum C."/>
            <person name="Ng V."/>
            <person name="Clum A."/>
            <person name="Steindorff A."/>
            <person name="Ohm R."/>
            <person name="Martin F."/>
            <person name="Silar P."/>
            <person name="Natvig D."/>
            <person name="Lalanne C."/>
            <person name="Gautier V."/>
            <person name="Ament-Velasquez S.L."/>
            <person name="Kruys A."/>
            <person name="Hutchinson M.I."/>
            <person name="Powell A.J."/>
            <person name="Barry K."/>
            <person name="Miller A.N."/>
            <person name="Grigoriev I.V."/>
            <person name="Debuchy R."/>
            <person name="Gladieux P."/>
            <person name="Thoren M.H."/>
            <person name="Johannesson H."/>
        </authorList>
    </citation>
    <scope>NUCLEOTIDE SEQUENCE</scope>
    <source>
        <strain evidence="2">CBS 958.72</strain>
    </source>
</reference>
<name>A0AAE0MYC3_9PEZI</name>
<organism evidence="2 3">
    <name type="scientific">Lasiosphaeria ovina</name>
    <dbReference type="NCBI Taxonomy" id="92902"/>
    <lineage>
        <taxon>Eukaryota</taxon>
        <taxon>Fungi</taxon>
        <taxon>Dikarya</taxon>
        <taxon>Ascomycota</taxon>
        <taxon>Pezizomycotina</taxon>
        <taxon>Sordariomycetes</taxon>
        <taxon>Sordariomycetidae</taxon>
        <taxon>Sordariales</taxon>
        <taxon>Lasiosphaeriaceae</taxon>
        <taxon>Lasiosphaeria</taxon>
    </lineage>
</organism>
<dbReference type="Proteomes" id="UP001287356">
    <property type="component" value="Unassembled WGS sequence"/>
</dbReference>
<dbReference type="InterPro" id="IPR038883">
    <property type="entry name" value="AN11006-like"/>
</dbReference>
<dbReference type="PANTHER" id="PTHR42085:SF8">
    <property type="entry name" value="F-BOX DOMAIN-CONTAINING PROTEIN"/>
    <property type="match status" value="1"/>
</dbReference>
<sequence>MPKAPSPAASMASSHRILPYPRGSNSSASSGLPLDNSEPDFLSPAVDIRRVIYGFLFTIDHVVNTHSAHNRTKLLESYKFSSAAGLLRVSRLVSKEAAHSQVGMATFNSTVHNSSYRWLRSIGNANRQSLRNLQFRLNAERYVATYYVRLLRKIARSTPNITRLALIQDDYGEASRALGHGTTKATLLPVEDLEDLLSTISRRENLSHLLIAGRYSASIVRRLRDALECHVSSMAADGASRLDYWRGTLWNKKMIHDFSPASIVEAKGARV</sequence>
<evidence type="ECO:0000313" key="3">
    <source>
        <dbReference type="Proteomes" id="UP001287356"/>
    </source>
</evidence>
<dbReference type="EMBL" id="JAULSN010000011">
    <property type="protein sequence ID" value="KAK3361596.1"/>
    <property type="molecule type" value="Genomic_DNA"/>
</dbReference>
<evidence type="ECO:0000313" key="2">
    <source>
        <dbReference type="EMBL" id="KAK3361596.1"/>
    </source>
</evidence>
<evidence type="ECO:0000256" key="1">
    <source>
        <dbReference type="SAM" id="MobiDB-lite"/>
    </source>
</evidence>
<keyword evidence="3" id="KW-1185">Reference proteome</keyword>
<feature type="region of interest" description="Disordered" evidence="1">
    <location>
        <begin position="1"/>
        <end position="34"/>
    </location>
</feature>
<feature type="compositionally biased region" description="Low complexity" evidence="1">
    <location>
        <begin position="1"/>
        <end position="14"/>
    </location>
</feature>
<proteinExistence type="predicted"/>
<dbReference type="AlphaFoldDB" id="A0AAE0MYC3"/>
<reference evidence="2" key="1">
    <citation type="journal article" date="2023" name="Mol. Phylogenet. Evol.">
        <title>Genome-scale phylogeny and comparative genomics of the fungal order Sordariales.</title>
        <authorList>
            <person name="Hensen N."/>
            <person name="Bonometti L."/>
            <person name="Westerberg I."/>
            <person name="Brannstrom I.O."/>
            <person name="Guillou S."/>
            <person name="Cros-Aarteil S."/>
            <person name="Calhoun S."/>
            <person name="Haridas S."/>
            <person name="Kuo A."/>
            <person name="Mondo S."/>
            <person name="Pangilinan J."/>
            <person name="Riley R."/>
            <person name="LaButti K."/>
            <person name="Andreopoulos B."/>
            <person name="Lipzen A."/>
            <person name="Chen C."/>
            <person name="Yan M."/>
            <person name="Daum C."/>
            <person name="Ng V."/>
            <person name="Clum A."/>
            <person name="Steindorff A."/>
            <person name="Ohm R.A."/>
            <person name="Martin F."/>
            <person name="Silar P."/>
            <person name="Natvig D.O."/>
            <person name="Lalanne C."/>
            <person name="Gautier V."/>
            <person name="Ament-Velasquez S.L."/>
            <person name="Kruys A."/>
            <person name="Hutchinson M.I."/>
            <person name="Powell A.J."/>
            <person name="Barry K."/>
            <person name="Miller A.N."/>
            <person name="Grigoriev I.V."/>
            <person name="Debuchy R."/>
            <person name="Gladieux P."/>
            <person name="Hiltunen Thoren M."/>
            <person name="Johannesson H."/>
        </authorList>
    </citation>
    <scope>NUCLEOTIDE SEQUENCE</scope>
    <source>
        <strain evidence="2">CBS 958.72</strain>
    </source>
</reference>
<gene>
    <name evidence="2" type="ORF">B0T24DRAFT_684627</name>
</gene>
<accession>A0AAE0MYC3</accession>